<gene>
    <name evidence="2" type="ORF">M419DRAFT_131507</name>
</gene>
<name>A0A024S4Y1_HYPJR</name>
<feature type="compositionally biased region" description="Polar residues" evidence="1">
    <location>
        <begin position="48"/>
        <end position="67"/>
    </location>
</feature>
<accession>A0A024S4Y1</accession>
<sequence length="94" mass="10964">MIKYLVYIATYYRLDGRDDKDQMADPWFAAYAPPCARAETDKRWSVKTKPSSIPRNTSDGSPLSPNRDNSLFPTFLLHDRRLFRIRQIQRGGEI</sequence>
<evidence type="ECO:0000256" key="1">
    <source>
        <dbReference type="SAM" id="MobiDB-lite"/>
    </source>
</evidence>
<dbReference type="HOGENOM" id="CLU_2441151_0_0_1"/>
<proteinExistence type="predicted"/>
<evidence type="ECO:0000313" key="3">
    <source>
        <dbReference type="Proteomes" id="UP000024376"/>
    </source>
</evidence>
<feature type="region of interest" description="Disordered" evidence="1">
    <location>
        <begin position="41"/>
        <end position="67"/>
    </location>
</feature>
<protein>
    <submittedName>
        <fullName evidence="2">Uncharacterized protein</fullName>
    </submittedName>
</protein>
<evidence type="ECO:0000313" key="2">
    <source>
        <dbReference type="EMBL" id="ETS00369.1"/>
    </source>
</evidence>
<organism evidence="2 3">
    <name type="scientific">Hypocrea jecorina (strain ATCC 56765 / BCRC 32924 / NRRL 11460 / Rut C-30)</name>
    <name type="common">Trichoderma reesei</name>
    <dbReference type="NCBI Taxonomy" id="1344414"/>
    <lineage>
        <taxon>Eukaryota</taxon>
        <taxon>Fungi</taxon>
        <taxon>Dikarya</taxon>
        <taxon>Ascomycota</taxon>
        <taxon>Pezizomycotina</taxon>
        <taxon>Sordariomycetes</taxon>
        <taxon>Hypocreomycetidae</taxon>
        <taxon>Hypocreales</taxon>
        <taxon>Hypocreaceae</taxon>
        <taxon>Trichoderma</taxon>
    </lineage>
</organism>
<dbReference type="EMBL" id="KI911152">
    <property type="protein sequence ID" value="ETS00369.1"/>
    <property type="molecule type" value="Genomic_DNA"/>
</dbReference>
<dbReference type="Proteomes" id="UP000024376">
    <property type="component" value="Unassembled WGS sequence"/>
</dbReference>
<dbReference type="KEGG" id="trr:M419DRAFT_131507"/>
<dbReference type="AlphaFoldDB" id="A0A024S4Y1"/>
<reference evidence="3" key="1">
    <citation type="journal article" date="2013" name="Ind. Biotechnol.">
        <title>Comparative genomics analysis of Trichoderma reesei strains.</title>
        <authorList>
            <person name="Koike H."/>
            <person name="Aerts A."/>
            <person name="LaButti K."/>
            <person name="Grigoriev I.V."/>
            <person name="Baker S.E."/>
        </authorList>
    </citation>
    <scope>NUCLEOTIDE SEQUENCE [LARGE SCALE GENOMIC DNA]</scope>
    <source>
        <strain evidence="3">ATCC 56765 / BCRC 32924 / NRRL 11460 / Rut C-30</strain>
    </source>
</reference>